<evidence type="ECO:0000313" key="2">
    <source>
        <dbReference type="EMBL" id="CAA7393848.1"/>
    </source>
</evidence>
<evidence type="ECO:0000256" key="1">
    <source>
        <dbReference type="SAM" id="MobiDB-lite"/>
    </source>
</evidence>
<feature type="region of interest" description="Disordered" evidence="1">
    <location>
        <begin position="1"/>
        <end position="24"/>
    </location>
</feature>
<sequence>MQKKKKNDPTNLCEKNGNVQYHRM</sequence>
<dbReference type="AlphaFoldDB" id="A0A7I8K8I2"/>
<organism evidence="2 3">
    <name type="scientific">Spirodela intermedia</name>
    <name type="common">Intermediate duckweed</name>
    <dbReference type="NCBI Taxonomy" id="51605"/>
    <lineage>
        <taxon>Eukaryota</taxon>
        <taxon>Viridiplantae</taxon>
        <taxon>Streptophyta</taxon>
        <taxon>Embryophyta</taxon>
        <taxon>Tracheophyta</taxon>
        <taxon>Spermatophyta</taxon>
        <taxon>Magnoliopsida</taxon>
        <taxon>Liliopsida</taxon>
        <taxon>Araceae</taxon>
        <taxon>Lemnoideae</taxon>
        <taxon>Spirodela</taxon>
    </lineage>
</organism>
<gene>
    <name evidence="2" type="ORF">SI8410_03004549</name>
</gene>
<evidence type="ECO:0000313" key="3">
    <source>
        <dbReference type="Proteomes" id="UP000663760"/>
    </source>
</evidence>
<keyword evidence="3" id="KW-1185">Reference proteome</keyword>
<dbReference type="EMBL" id="LR746266">
    <property type="protein sequence ID" value="CAA7393848.1"/>
    <property type="molecule type" value="Genomic_DNA"/>
</dbReference>
<accession>A0A7I8K8I2</accession>
<protein>
    <submittedName>
        <fullName evidence="2">Uncharacterized protein</fullName>
    </submittedName>
</protein>
<name>A0A7I8K8I2_SPIIN</name>
<dbReference type="Proteomes" id="UP000663760">
    <property type="component" value="Chromosome 3"/>
</dbReference>
<proteinExistence type="predicted"/>
<reference evidence="2" key="1">
    <citation type="submission" date="2020-02" db="EMBL/GenBank/DDBJ databases">
        <authorList>
            <person name="Scholz U."/>
            <person name="Mascher M."/>
            <person name="Fiebig A."/>
        </authorList>
    </citation>
    <scope>NUCLEOTIDE SEQUENCE</scope>
</reference>